<evidence type="ECO:0000256" key="4">
    <source>
        <dbReference type="SAM" id="Coils"/>
    </source>
</evidence>
<dbReference type="NCBIfam" id="TIGR03302">
    <property type="entry name" value="OM_YfiO"/>
    <property type="match status" value="1"/>
</dbReference>
<feature type="coiled-coil region" evidence="4">
    <location>
        <begin position="244"/>
        <end position="282"/>
    </location>
</feature>
<dbReference type="Gene3D" id="1.25.40.10">
    <property type="entry name" value="Tetratricopeptide repeat domain"/>
    <property type="match status" value="1"/>
</dbReference>
<dbReference type="InterPro" id="IPR011990">
    <property type="entry name" value="TPR-like_helical_dom_sf"/>
</dbReference>
<evidence type="ECO:0000256" key="3">
    <source>
        <dbReference type="ARBA" id="ARBA00023237"/>
    </source>
</evidence>
<keyword evidence="4" id="KW-0175">Coiled coil</keyword>
<reference evidence="6 7" key="1">
    <citation type="submission" date="2018-10" db="EMBL/GenBank/DDBJ databases">
        <authorList>
            <person name="Chen X."/>
        </authorList>
    </citation>
    <scope>NUCLEOTIDE SEQUENCE [LARGE SCALE GENOMIC DNA]</scope>
    <source>
        <strain evidence="6 7">YIM 102668</strain>
    </source>
</reference>
<dbReference type="Pfam" id="PF13525">
    <property type="entry name" value="YfiO"/>
    <property type="match status" value="1"/>
</dbReference>
<dbReference type="EMBL" id="RDOJ01000013">
    <property type="protein sequence ID" value="RLZ08653.1"/>
    <property type="molecule type" value="Genomic_DNA"/>
</dbReference>
<dbReference type="PROSITE" id="PS51257">
    <property type="entry name" value="PROKAR_LIPOPROTEIN"/>
    <property type="match status" value="1"/>
</dbReference>
<dbReference type="RefSeq" id="WP_121935082.1">
    <property type="nucleotide sequence ID" value="NZ_RDOJ01000013.1"/>
</dbReference>
<dbReference type="Proteomes" id="UP000275348">
    <property type="component" value="Unassembled WGS sequence"/>
</dbReference>
<keyword evidence="3" id="KW-0998">Cell outer membrane</keyword>
<keyword evidence="2" id="KW-0472">Membrane</keyword>
<accession>A0A3L9M7Z1</accession>
<dbReference type="InterPro" id="IPR039565">
    <property type="entry name" value="BamD-like"/>
</dbReference>
<proteinExistence type="predicted"/>
<evidence type="ECO:0000256" key="2">
    <source>
        <dbReference type="ARBA" id="ARBA00023136"/>
    </source>
</evidence>
<dbReference type="AlphaFoldDB" id="A0A3L9M7Z1"/>
<evidence type="ECO:0000259" key="5">
    <source>
        <dbReference type="Pfam" id="PF13525"/>
    </source>
</evidence>
<name>A0A3L9M7Z1_9FLAO</name>
<dbReference type="InterPro" id="IPR017689">
    <property type="entry name" value="BamD"/>
</dbReference>
<evidence type="ECO:0000313" key="7">
    <source>
        <dbReference type="Proteomes" id="UP000275348"/>
    </source>
</evidence>
<feature type="domain" description="Outer membrane lipoprotein BamD-like" evidence="5">
    <location>
        <begin position="30"/>
        <end position="217"/>
    </location>
</feature>
<gene>
    <name evidence="6" type="primary">bamD</name>
    <name evidence="6" type="ORF">EAH69_10095</name>
</gene>
<evidence type="ECO:0000256" key="1">
    <source>
        <dbReference type="ARBA" id="ARBA00022729"/>
    </source>
</evidence>
<keyword evidence="1" id="KW-0732">Signal</keyword>
<protein>
    <submittedName>
        <fullName evidence="6">Outer membrane protein assembly factor BamD</fullName>
    </submittedName>
</protein>
<dbReference type="OrthoDB" id="9770761at2"/>
<organism evidence="6 7">
    <name type="scientific">Faecalibacter macacae</name>
    <dbReference type="NCBI Taxonomy" id="1859289"/>
    <lineage>
        <taxon>Bacteria</taxon>
        <taxon>Pseudomonadati</taxon>
        <taxon>Bacteroidota</taxon>
        <taxon>Flavobacteriia</taxon>
        <taxon>Flavobacteriales</taxon>
        <taxon>Weeksellaceae</taxon>
        <taxon>Faecalibacter</taxon>
    </lineage>
</organism>
<dbReference type="SUPFAM" id="SSF48452">
    <property type="entry name" value="TPR-like"/>
    <property type="match status" value="2"/>
</dbReference>
<evidence type="ECO:0000313" key="6">
    <source>
        <dbReference type="EMBL" id="RLZ08653.1"/>
    </source>
</evidence>
<comment type="caution">
    <text evidence="6">The sequence shown here is derived from an EMBL/GenBank/DDBJ whole genome shotgun (WGS) entry which is preliminary data.</text>
</comment>
<keyword evidence="7" id="KW-1185">Reference proteome</keyword>
<sequence length="284" mass="32811">MLKKLTLIVLVGLALSSCNKEYNKAMKSTDKDEIFNIATQLYKQGKYTEAIELYDRISTSFVGTDEASDIAYNTADSHFKDENFKLAGHLFKNFSGSYPMDKRAEEALYLSAFSYYKDSPKYNLDQTSTFTAIDELQGFINTYPNSEHVNDANKYITELRQKLELKAFEIGKVYYKTMKYKAAGVAFDNMVDEYPDSKFREEAMMYSLRSKAELAINFSRIENKDLRLQEARTQYRQLTKFYPNSQYKSEAEKLLKNIEADLDKAKKDLAEIEKAKKQALANNK</sequence>